<feature type="transmembrane region" description="Helical" evidence="8">
    <location>
        <begin position="348"/>
        <end position="372"/>
    </location>
</feature>
<feature type="domain" description="Major facilitator superfamily (MFS) profile" evidence="9">
    <location>
        <begin position="18"/>
        <end position="403"/>
    </location>
</feature>
<dbReference type="CDD" id="cd17320">
    <property type="entry name" value="MFS_MdfA_MDR_like"/>
    <property type="match status" value="1"/>
</dbReference>
<feature type="transmembrane region" description="Helical" evidence="8">
    <location>
        <begin position="177"/>
        <end position="196"/>
    </location>
</feature>
<proteinExistence type="inferred from homology"/>
<dbReference type="InterPro" id="IPR020846">
    <property type="entry name" value="MFS_dom"/>
</dbReference>
<sequence length="414" mass="44060">MDKPVSDEALQPQKTLGRAEFIALAAALMSLNALAIDIMLPALQQIGAELGVDDENARQYIVTAYLAGLGGGQLIFGPISDRFGRRAPLFIGLALYVSAALIAAISPSFTVILALRFLQGIGAATTRVIAVSAIRDVFGGRQMAEVLSMVMMVFMVIPVIAPSIGQLIMIFGDWSEIFIAMAVLAIVFGTWAAIRLPETLAPENRRELTFSSITKGFAFVLTNRIALCYTLATTSIFGSLFGFISSAQQIYTDTFDLADWFPILFAIGAGLMAISSFTNSRLVGRIGMRRLSHTALVGFTAVSLLWLVLALVDYMPFGLFFVLFSVAMFQFGWVGANFNSIAMEPLGHVAGTAAATQGFLTTLGGGLIGAIVGQAFDGSTVPLAAGYFLTGLVAIALVLIGERGRMFHAVNQPV</sequence>
<evidence type="ECO:0000256" key="6">
    <source>
        <dbReference type="ARBA" id="ARBA00022989"/>
    </source>
</evidence>
<feature type="transmembrane region" description="Helical" evidence="8">
    <location>
        <begin position="217"/>
        <end position="240"/>
    </location>
</feature>
<keyword evidence="3 8" id="KW-0813">Transport</keyword>
<dbReference type="Proteomes" id="UP000199064">
    <property type="component" value="Unassembled WGS sequence"/>
</dbReference>
<dbReference type="InterPro" id="IPR036259">
    <property type="entry name" value="MFS_trans_sf"/>
</dbReference>
<feature type="transmembrane region" description="Helical" evidence="8">
    <location>
        <begin position="260"/>
        <end position="279"/>
    </location>
</feature>
<keyword evidence="6 8" id="KW-1133">Transmembrane helix</keyword>
<dbReference type="InterPro" id="IPR004812">
    <property type="entry name" value="Efflux_drug-R_Bcr/CmlA"/>
</dbReference>
<dbReference type="Pfam" id="PF07690">
    <property type="entry name" value="MFS_1"/>
    <property type="match status" value="1"/>
</dbReference>
<evidence type="ECO:0000313" key="10">
    <source>
        <dbReference type="EMBL" id="SEB34831.1"/>
    </source>
</evidence>
<organism evidence="10 11">
    <name type="scientific">Nitratireductor aquibiodomus</name>
    <dbReference type="NCBI Taxonomy" id="204799"/>
    <lineage>
        <taxon>Bacteria</taxon>
        <taxon>Pseudomonadati</taxon>
        <taxon>Pseudomonadota</taxon>
        <taxon>Alphaproteobacteria</taxon>
        <taxon>Hyphomicrobiales</taxon>
        <taxon>Phyllobacteriaceae</taxon>
        <taxon>Nitratireductor</taxon>
    </lineage>
</organism>
<comment type="similarity">
    <text evidence="2 8">Belongs to the major facilitator superfamily. Bcr/CmlA family.</text>
</comment>
<dbReference type="SUPFAM" id="SSF103473">
    <property type="entry name" value="MFS general substrate transporter"/>
    <property type="match status" value="1"/>
</dbReference>
<feature type="transmembrane region" description="Helical" evidence="8">
    <location>
        <begin position="384"/>
        <end position="401"/>
    </location>
</feature>
<keyword evidence="11" id="KW-1185">Reference proteome</keyword>
<dbReference type="NCBIfam" id="TIGR00710">
    <property type="entry name" value="efflux_Bcr_CflA"/>
    <property type="match status" value="1"/>
</dbReference>
<dbReference type="RefSeq" id="WP_090325958.1">
    <property type="nucleotide sequence ID" value="NZ_FNSL01000001.1"/>
</dbReference>
<feature type="transmembrane region" description="Helical" evidence="8">
    <location>
        <begin position="21"/>
        <end position="40"/>
    </location>
</feature>
<evidence type="ECO:0000256" key="1">
    <source>
        <dbReference type="ARBA" id="ARBA00004651"/>
    </source>
</evidence>
<dbReference type="AlphaFoldDB" id="A0A1H4IL86"/>
<evidence type="ECO:0000256" key="4">
    <source>
        <dbReference type="ARBA" id="ARBA00022475"/>
    </source>
</evidence>
<evidence type="ECO:0000313" key="11">
    <source>
        <dbReference type="Proteomes" id="UP000199064"/>
    </source>
</evidence>
<dbReference type="GO" id="GO:1990961">
    <property type="term" value="P:xenobiotic detoxification by transmembrane export across the plasma membrane"/>
    <property type="evidence" value="ECO:0007669"/>
    <property type="project" value="InterPro"/>
</dbReference>
<evidence type="ECO:0000256" key="7">
    <source>
        <dbReference type="ARBA" id="ARBA00023136"/>
    </source>
</evidence>
<comment type="subcellular location">
    <subcellularLocation>
        <location evidence="8">Cell inner membrane</location>
        <topology evidence="8">Multi-pass membrane protein</topology>
    </subcellularLocation>
    <subcellularLocation>
        <location evidence="1">Cell membrane</location>
        <topology evidence="1">Multi-pass membrane protein</topology>
    </subcellularLocation>
</comment>
<dbReference type="EMBL" id="FNSL01000001">
    <property type="protein sequence ID" value="SEB34831.1"/>
    <property type="molecule type" value="Genomic_DNA"/>
</dbReference>
<dbReference type="PROSITE" id="PS50850">
    <property type="entry name" value="MFS"/>
    <property type="match status" value="1"/>
</dbReference>
<evidence type="ECO:0000259" key="9">
    <source>
        <dbReference type="PROSITE" id="PS50850"/>
    </source>
</evidence>
<evidence type="ECO:0000256" key="5">
    <source>
        <dbReference type="ARBA" id="ARBA00022692"/>
    </source>
</evidence>
<evidence type="ECO:0000256" key="2">
    <source>
        <dbReference type="ARBA" id="ARBA00006236"/>
    </source>
</evidence>
<accession>A0A1H4IL86</accession>
<keyword evidence="7 8" id="KW-0472">Membrane</keyword>
<dbReference type="GO" id="GO:0005886">
    <property type="term" value="C:plasma membrane"/>
    <property type="evidence" value="ECO:0007669"/>
    <property type="project" value="UniProtKB-SubCell"/>
</dbReference>
<dbReference type="PANTHER" id="PTHR23502">
    <property type="entry name" value="MAJOR FACILITATOR SUPERFAMILY"/>
    <property type="match status" value="1"/>
</dbReference>
<feature type="transmembrane region" description="Helical" evidence="8">
    <location>
        <begin position="60"/>
        <end position="80"/>
    </location>
</feature>
<feature type="transmembrane region" description="Helical" evidence="8">
    <location>
        <begin position="87"/>
        <end position="105"/>
    </location>
</feature>
<evidence type="ECO:0000256" key="8">
    <source>
        <dbReference type="RuleBase" id="RU365088"/>
    </source>
</evidence>
<evidence type="ECO:0000256" key="3">
    <source>
        <dbReference type="ARBA" id="ARBA00022448"/>
    </source>
</evidence>
<name>A0A1H4IL86_9HYPH</name>
<keyword evidence="4" id="KW-1003">Cell membrane</keyword>
<feature type="transmembrane region" description="Helical" evidence="8">
    <location>
        <begin position="111"/>
        <end position="134"/>
    </location>
</feature>
<keyword evidence="8" id="KW-0997">Cell inner membrane</keyword>
<dbReference type="InterPro" id="IPR011701">
    <property type="entry name" value="MFS"/>
</dbReference>
<dbReference type="Gene3D" id="1.20.1720.10">
    <property type="entry name" value="Multidrug resistance protein D"/>
    <property type="match status" value="1"/>
</dbReference>
<protein>
    <recommendedName>
        <fullName evidence="8">Bcr/CflA family efflux transporter</fullName>
    </recommendedName>
</protein>
<dbReference type="PANTHER" id="PTHR23502:SF132">
    <property type="entry name" value="POLYAMINE TRANSPORTER 2-RELATED"/>
    <property type="match status" value="1"/>
</dbReference>
<feature type="transmembrane region" description="Helical" evidence="8">
    <location>
        <begin position="291"/>
        <end position="311"/>
    </location>
</feature>
<keyword evidence="5 8" id="KW-0812">Transmembrane</keyword>
<feature type="transmembrane region" description="Helical" evidence="8">
    <location>
        <begin position="146"/>
        <end position="171"/>
    </location>
</feature>
<gene>
    <name evidence="10" type="ORF">SAMN05216452_0142</name>
</gene>
<feature type="transmembrane region" description="Helical" evidence="8">
    <location>
        <begin position="317"/>
        <end position="336"/>
    </location>
</feature>
<reference evidence="11" key="1">
    <citation type="submission" date="2016-10" db="EMBL/GenBank/DDBJ databases">
        <authorList>
            <person name="Varghese N."/>
            <person name="Submissions S."/>
        </authorList>
    </citation>
    <scope>NUCLEOTIDE SEQUENCE [LARGE SCALE GENOMIC DNA]</scope>
    <source>
        <strain evidence="11">ES.061</strain>
    </source>
</reference>
<dbReference type="GO" id="GO:0042910">
    <property type="term" value="F:xenobiotic transmembrane transporter activity"/>
    <property type="evidence" value="ECO:0007669"/>
    <property type="project" value="InterPro"/>
</dbReference>